<keyword evidence="5" id="KW-0624">Polysaccharide degradation</keyword>
<evidence type="ECO:0000256" key="5">
    <source>
        <dbReference type="RuleBase" id="RU368122"/>
    </source>
</evidence>
<reference evidence="9" key="1">
    <citation type="submission" date="2015-10" db="EMBL/GenBank/DDBJ databases">
        <authorList>
            <person name="Regsiter A."/>
            <person name="william w."/>
        </authorList>
    </citation>
    <scope>NUCLEOTIDE SEQUENCE</scope>
    <source>
        <strain evidence="9">Montdore</strain>
    </source>
</reference>
<comment type="domain">
    <text evidence="5">Has a modular structure: an endo-beta-1,4-glucanase catalytic module at the N-terminus, a linker rich in serines and threonines, and a C-terminal carbohydrate-binding module (CBM).</text>
</comment>
<protein>
    <recommendedName>
        <fullName evidence="5">AA9 family lytic polysaccharide monooxygenase</fullName>
        <ecNumber evidence="5">1.14.99.56</ecNumber>
    </recommendedName>
    <alternativeName>
        <fullName evidence="5">Endo-beta-1,4-glucanase</fullName>
    </alternativeName>
    <alternativeName>
        <fullName evidence="5">Glycosyl hydrolase 61 family protein</fullName>
    </alternativeName>
</protein>
<dbReference type="CDD" id="cd21175">
    <property type="entry name" value="LPMO_AA9"/>
    <property type="match status" value="1"/>
</dbReference>
<comment type="function">
    <text evidence="5">Lytic polysaccharide monooxygenase (LMPO) that depolymerizes crystalline and amorphous polysaccharides via the oxidation of scissile alpha- or beta-(1-4)-glycosidic bonds, yielding C1 and/or C4 oxidation products. Catalysis by LPMOs requires the reduction of the active-site copper from Cu(II) to Cu(I) by a reducing agent and H(2)O(2) or O(2) as a cosubstrate.</text>
</comment>
<keyword evidence="5" id="KW-0136">Cellulose degradation</keyword>
<keyword evidence="4 5" id="KW-1015">Disulfide bond</keyword>
<feature type="compositionally biased region" description="Polar residues" evidence="6">
    <location>
        <begin position="277"/>
        <end position="286"/>
    </location>
</feature>
<dbReference type="PANTHER" id="PTHR33353">
    <property type="entry name" value="PUTATIVE (AFU_ORTHOLOGUE AFUA_1G12560)-RELATED"/>
    <property type="match status" value="1"/>
</dbReference>
<dbReference type="Gene3D" id="2.70.50.70">
    <property type="match status" value="1"/>
</dbReference>
<keyword evidence="10" id="KW-1185">Reference proteome</keyword>
<dbReference type="GO" id="GO:0030245">
    <property type="term" value="P:cellulose catabolic process"/>
    <property type="evidence" value="ECO:0007669"/>
    <property type="project" value="UniProtKB-UniRule"/>
</dbReference>
<gene>
    <name evidence="9" type="ORF">GSTUAT00005990001</name>
</gene>
<evidence type="ECO:0000256" key="7">
    <source>
        <dbReference type="SAM" id="SignalP"/>
    </source>
</evidence>
<comment type="catalytic activity">
    <reaction evidence="5">
        <text>[(1-&gt;4)-beta-D-glucosyl]n+m + reduced acceptor + O2 = 4-dehydro-beta-D-glucosyl-[(1-&gt;4)-beta-D-glucosyl]n-1 + [(1-&gt;4)-beta-D-glucosyl]m + acceptor + H2O.</text>
        <dbReference type="EC" id="1.14.99.56"/>
    </reaction>
</comment>
<feature type="compositionally biased region" description="Low complexity" evidence="6">
    <location>
        <begin position="261"/>
        <end position="276"/>
    </location>
</feature>
<evidence type="ECO:0000256" key="4">
    <source>
        <dbReference type="ARBA" id="ARBA00023157"/>
    </source>
</evidence>
<dbReference type="GO" id="GO:0005576">
    <property type="term" value="C:extracellular region"/>
    <property type="evidence" value="ECO:0007669"/>
    <property type="project" value="UniProtKB-SubCell"/>
</dbReference>
<accession>A0A292PTB6</accession>
<feature type="chain" id="PRO_5013036306" description="AA9 family lytic polysaccharide monooxygenase" evidence="7">
    <location>
        <begin position="17"/>
        <end position="365"/>
    </location>
</feature>
<keyword evidence="7" id="KW-0732">Signal</keyword>
<dbReference type="InterPro" id="IPR049892">
    <property type="entry name" value="AA9"/>
</dbReference>
<dbReference type="AlphaFoldDB" id="A0A292PTB6"/>
<dbReference type="InterPro" id="IPR005103">
    <property type="entry name" value="AA9_LPMO"/>
</dbReference>
<dbReference type="GO" id="GO:0008810">
    <property type="term" value="F:cellulase activity"/>
    <property type="evidence" value="ECO:0007669"/>
    <property type="project" value="UniProtKB-UniRule"/>
</dbReference>
<dbReference type="GO" id="GO:0030248">
    <property type="term" value="F:cellulose binding"/>
    <property type="evidence" value="ECO:0007669"/>
    <property type="project" value="UniProtKB-UniRule"/>
</dbReference>
<dbReference type="EMBL" id="LN891063">
    <property type="protein sequence ID" value="CUS09945.1"/>
    <property type="molecule type" value="Genomic_DNA"/>
</dbReference>
<feature type="compositionally biased region" description="Low complexity" evidence="6">
    <location>
        <begin position="317"/>
        <end position="346"/>
    </location>
</feature>
<dbReference type="Pfam" id="PF03443">
    <property type="entry name" value="AA9"/>
    <property type="match status" value="1"/>
</dbReference>
<evidence type="ECO:0000313" key="9">
    <source>
        <dbReference type="EMBL" id="CUS09945.1"/>
    </source>
</evidence>
<dbReference type="Proteomes" id="UP001412239">
    <property type="component" value="Unassembled WGS sequence"/>
</dbReference>
<evidence type="ECO:0000256" key="3">
    <source>
        <dbReference type="ARBA" id="ARBA00022525"/>
    </source>
</evidence>
<proteinExistence type="predicted"/>
<evidence type="ECO:0000256" key="1">
    <source>
        <dbReference type="ARBA" id="ARBA00001973"/>
    </source>
</evidence>
<comment type="cofactor">
    <cofactor evidence="1">
        <name>Cu(2+)</name>
        <dbReference type="ChEBI" id="CHEBI:29036"/>
    </cofactor>
</comment>
<keyword evidence="5" id="KW-0119">Carbohydrate metabolism</keyword>
<dbReference type="PANTHER" id="PTHR33353:SF32">
    <property type="entry name" value="ENDO-BETA-1,4-GLUCANASE D"/>
    <property type="match status" value="1"/>
</dbReference>
<evidence type="ECO:0000259" key="8">
    <source>
        <dbReference type="Pfam" id="PF03443"/>
    </source>
</evidence>
<name>A0A292PTB6_9PEZI</name>
<keyword evidence="3 5" id="KW-0964">Secreted</keyword>
<feature type="signal peptide" evidence="7">
    <location>
        <begin position="1"/>
        <end position="16"/>
    </location>
</feature>
<organism evidence="9 10">
    <name type="scientific">Tuber aestivum</name>
    <name type="common">summer truffle</name>
    <dbReference type="NCBI Taxonomy" id="59557"/>
    <lineage>
        <taxon>Eukaryota</taxon>
        <taxon>Fungi</taxon>
        <taxon>Dikarya</taxon>
        <taxon>Ascomycota</taxon>
        <taxon>Pezizomycotina</taxon>
        <taxon>Pezizomycetes</taxon>
        <taxon>Pezizales</taxon>
        <taxon>Tuberaceae</taxon>
        <taxon>Tuber</taxon>
    </lineage>
</organism>
<evidence type="ECO:0000313" key="10">
    <source>
        <dbReference type="Proteomes" id="UP001412239"/>
    </source>
</evidence>
<evidence type="ECO:0000256" key="2">
    <source>
        <dbReference type="ARBA" id="ARBA00004613"/>
    </source>
</evidence>
<comment type="subcellular location">
    <subcellularLocation>
        <location evidence="2 5">Secreted</location>
    </subcellularLocation>
</comment>
<evidence type="ECO:0000256" key="6">
    <source>
        <dbReference type="SAM" id="MobiDB-lite"/>
    </source>
</evidence>
<feature type="region of interest" description="Disordered" evidence="6">
    <location>
        <begin position="252"/>
        <end position="365"/>
    </location>
</feature>
<sequence>MKSIIAAFAMIGLASAHNRVTHFHINGVPNSDCVRQGTTVNPITDVGSSDMACNTVQGNGKTKCVVKGESKSSPIVVEGGDSIAFEWRSDPGIPPAEYPLKGGTIPVGVTDDSHKGPCTIYMKKVDDALTASAPGDGWFKVTEDGLDSAGTFCTDRLRKANAPQPGVVPKNIPPGDYLYRAEILTLNNAGPANMGGAEEQQFYVSCVQVTVEGTSGNPDVEKVSIPGYLTKSSPGMVFDIWNSETYSNYPIPGPKPLTDNAGSSPGPAVSSPATPVKSTTASAQPTGNGGDGEPVPTPTPTTKPSVTAIPTGANQPTTFSTLTTTASQGTGEPPLESAAPSSASCSGRRHECRGGSRWSKSSKWD</sequence>
<dbReference type="EC" id="1.14.99.56" evidence="5"/>
<feature type="domain" description="Auxiliary Activity family 9 catalytic" evidence="8">
    <location>
        <begin position="17"/>
        <end position="249"/>
    </location>
</feature>